<evidence type="ECO:0000256" key="5">
    <source>
        <dbReference type="ARBA" id="ARBA00022989"/>
    </source>
</evidence>
<gene>
    <name evidence="9" type="ORF">CAL25_16655</name>
</gene>
<dbReference type="GO" id="GO:0022857">
    <property type="term" value="F:transmembrane transporter activity"/>
    <property type="evidence" value="ECO:0007669"/>
    <property type="project" value="InterPro"/>
</dbReference>
<keyword evidence="10" id="KW-1185">Reference proteome</keyword>
<comment type="subcellular location">
    <subcellularLocation>
        <location evidence="1">Cell membrane</location>
        <topology evidence="1">Single-pass membrane protein</topology>
    </subcellularLocation>
    <subcellularLocation>
        <location evidence="7">Cell membrane</location>
        <topology evidence="7">Single-pass type II membrane protein</topology>
    </subcellularLocation>
</comment>
<dbReference type="Proteomes" id="UP000216913">
    <property type="component" value="Unassembled WGS sequence"/>
</dbReference>
<feature type="transmembrane region" description="Helical" evidence="8">
    <location>
        <begin position="20"/>
        <end position="40"/>
    </location>
</feature>
<reference evidence="9 10" key="1">
    <citation type="submission" date="2017-05" db="EMBL/GenBank/DDBJ databases">
        <title>Complete and WGS of Bordetella genogroups.</title>
        <authorList>
            <person name="Spilker T."/>
            <person name="LiPuma J."/>
        </authorList>
    </citation>
    <scope>NUCLEOTIDE SEQUENCE [LARGE SCALE GENOMIC DNA]</scope>
    <source>
        <strain evidence="9 10">AU10456</strain>
    </source>
</reference>
<dbReference type="OrthoDB" id="424972at2"/>
<proteinExistence type="inferred from homology"/>
<dbReference type="Pfam" id="PF02472">
    <property type="entry name" value="ExbD"/>
    <property type="match status" value="1"/>
</dbReference>
<evidence type="ECO:0000256" key="4">
    <source>
        <dbReference type="ARBA" id="ARBA00022692"/>
    </source>
</evidence>
<evidence type="ECO:0000313" key="9">
    <source>
        <dbReference type="EMBL" id="OZI48016.1"/>
    </source>
</evidence>
<dbReference type="RefSeq" id="WP_094801905.1">
    <property type="nucleotide sequence ID" value="NZ_NEVP01000010.1"/>
</dbReference>
<keyword evidence="4 7" id="KW-0812">Transmembrane</keyword>
<dbReference type="PANTHER" id="PTHR30558">
    <property type="entry name" value="EXBD MEMBRANE COMPONENT OF PMF-DRIVEN MACROMOLECULE IMPORT SYSTEM"/>
    <property type="match status" value="1"/>
</dbReference>
<comment type="caution">
    <text evidence="9">The sequence shown here is derived from an EMBL/GenBank/DDBJ whole genome shotgun (WGS) entry which is preliminary data.</text>
</comment>
<evidence type="ECO:0000256" key="8">
    <source>
        <dbReference type="SAM" id="Phobius"/>
    </source>
</evidence>
<dbReference type="AlphaFoldDB" id="A0A261TEE4"/>
<dbReference type="GO" id="GO:0015031">
    <property type="term" value="P:protein transport"/>
    <property type="evidence" value="ECO:0007669"/>
    <property type="project" value="UniProtKB-KW"/>
</dbReference>
<organism evidence="9 10">
    <name type="scientific">Bordetella genomosp. 5</name>
    <dbReference type="NCBI Taxonomy" id="1395608"/>
    <lineage>
        <taxon>Bacteria</taxon>
        <taxon>Pseudomonadati</taxon>
        <taxon>Pseudomonadota</taxon>
        <taxon>Betaproteobacteria</taxon>
        <taxon>Burkholderiales</taxon>
        <taxon>Alcaligenaceae</taxon>
        <taxon>Bordetella</taxon>
    </lineage>
</organism>
<dbReference type="EMBL" id="NEVP01000010">
    <property type="protein sequence ID" value="OZI48016.1"/>
    <property type="molecule type" value="Genomic_DNA"/>
</dbReference>
<keyword evidence="7" id="KW-0653">Protein transport</keyword>
<evidence type="ECO:0000256" key="1">
    <source>
        <dbReference type="ARBA" id="ARBA00004162"/>
    </source>
</evidence>
<dbReference type="GO" id="GO:0005886">
    <property type="term" value="C:plasma membrane"/>
    <property type="evidence" value="ECO:0007669"/>
    <property type="project" value="UniProtKB-SubCell"/>
</dbReference>
<name>A0A261TEE4_9BORD</name>
<sequence>MNFRGSRGHRAGDELDINLIPLIDVLLVMLIFLAASTTFARYTQLKVTLPEATANEQATAPLEVAISQDGHYALNGVLLDGADPASMADALRLAAGSQTTPVVVINADAQASHQSVVNVMEAARQAGIGRVNFAAQAPR</sequence>
<keyword evidence="6 8" id="KW-0472">Membrane</keyword>
<evidence type="ECO:0000256" key="2">
    <source>
        <dbReference type="ARBA" id="ARBA00005811"/>
    </source>
</evidence>
<dbReference type="InterPro" id="IPR003400">
    <property type="entry name" value="ExbD"/>
</dbReference>
<protein>
    <submittedName>
        <fullName evidence="9">Biopolymer transporter ExbD</fullName>
    </submittedName>
</protein>
<accession>A0A261TEE4</accession>
<keyword evidence="3" id="KW-1003">Cell membrane</keyword>
<evidence type="ECO:0000256" key="6">
    <source>
        <dbReference type="ARBA" id="ARBA00023136"/>
    </source>
</evidence>
<dbReference type="Gene3D" id="3.30.420.270">
    <property type="match status" value="1"/>
</dbReference>
<evidence type="ECO:0000313" key="10">
    <source>
        <dbReference type="Proteomes" id="UP000216913"/>
    </source>
</evidence>
<comment type="similarity">
    <text evidence="2 7">Belongs to the ExbD/TolR family.</text>
</comment>
<dbReference type="PANTHER" id="PTHR30558:SF3">
    <property type="entry name" value="BIOPOLYMER TRANSPORT PROTEIN EXBD-RELATED"/>
    <property type="match status" value="1"/>
</dbReference>
<keyword evidence="7" id="KW-0813">Transport</keyword>
<evidence type="ECO:0000256" key="7">
    <source>
        <dbReference type="RuleBase" id="RU003879"/>
    </source>
</evidence>
<evidence type="ECO:0000256" key="3">
    <source>
        <dbReference type="ARBA" id="ARBA00022475"/>
    </source>
</evidence>
<keyword evidence="5 8" id="KW-1133">Transmembrane helix</keyword>